<organism evidence="2 3">
    <name type="scientific">Colletotrichum chlorophyti</name>
    <dbReference type="NCBI Taxonomy" id="708187"/>
    <lineage>
        <taxon>Eukaryota</taxon>
        <taxon>Fungi</taxon>
        <taxon>Dikarya</taxon>
        <taxon>Ascomycota</taxon>
        <taxon>Pezizomycotina</taxon>
        <taxon>Sordariomycetes</taxon>
        <taxon>Hypocreomycetidae</taxon>
        <taxon>Glomerellales</taxon>
        <taxon>Glomerellaceae</taxon>
        <taxon>Colletotrichum</taxon>
    </lineage>
</organism>
<reference evidence="2 3" key="1">
    <citation type="submission" date="2016-11" db="EMBL/GenBank/DDBJ databases">
        <title>Draft Genome Assembly of Colletotrichum chlorophyti a pathogen of herbaceous plants.</title>
        <authorList>
            <person name="Gan P."/>
            <person name="Narusaka M."/>
            <person name="Tsushima A."/>
            <person name="Narusaka Y."/>
            <person name="Takano Y."/>
            <person name="Shirasu K."/>
        </authorList>
    </citation>
    <scope>NUCLEOTIDE SEQUENCE [LARGE SCALE GENOMIC DNA]</scope>
    <source>
        <strain evidence="2 3">NTL11</strain>
    </source>
</reference>
<evidence type="ECO:0000313" key="2">
    <source>
        <dbReference type="EMBL" id="OLN82204.1"/>
    </source>
</evidence>
<name>A0A1Q8RDA3_9PEZI</name>
<dbReference type="Proteomes" id="UP000186583">
    <property type="component" value="Unassembled WGS sequence"/>
</dbReference>
<dbReference type="EMBL" id="MPGH01000228">
    <property type="protein sequence ID" value="OLN82204.1"/>
    <property type="molecule type" value="Genomic_DNA"/>
</dbReference>
<sequence>MEDHLQESTCVQPLHLLKAPPSNDLSPFRQGLAHTGLDLQRRRSPARLAATADLPPEMR</sequence>
<gene>
    <name evidence="2" type="ORF">CCHL11_09901</name>
</gene>
<dbReference type="AlphaFoldDB" id="A0A1Q8RDA3"/>
<accession>A0A1Q8RDA3</accession>
<evidence type="ECO:0000313" key="3">
    <source>
        <dbReference type="Proteomes" id="UP000186583"/>
    </source>
</evidence>
<evidence type="ECO:0000256" key="1">
    <source>
        <dbReference type="SAM" id="MobiDB-lite"/>
    </source>
</evidence>
<proteinExistence type="predicted"/>
<keyword evidence="3" id="KW-1185">Reference proteome</keyword>
<comment type="caution">
    <text evidence="2">The sequence shown here is derived from an EMBL/GenBank/DDBJ whole genome shotgun (WGS) entry which is preliminary data.</text>
</comment>
<feature type="region of interest" description="Disordered" evidence="1">
    <location>
        <begin position="36"/>
        <end position="59"/>
    </location>
</feature>
<protein>
    <submittedName>
        <fullName evidence="2">Uncharacterized protein</fullName>
    </submittedName>
</protein>